<evidence type="ECO:0000313" key="3">
    <source>
        <dbReference type="Proteomes" id="UP000077266"/>
    </source>
</evidence>
<accession>A0A165C7Y3</accession>
<proteinExistence type="predicted"/>
<evidence type="ECO:0000313" key="2">
    <source>
        <dbReference type="EMBL" id="KZV81987.1"/>
    </source>
</evidence>
<dbReference type="Proteomes" id="UP000077266">
    <property type="component" value="Unassembled WGS sequence"/>
</dbReference>
<feature type="region of interest" description="Disordered" evidence="1">
    <location>
        <begin position="136"/>
        <end position="162"/>
    </location>
</feature>
<gene>
    <name evidence="2" type="ORF">EXIGLDRAFT_779092</name>
</gene>
<organism evidence="2 3">
    <name type="scientific">Exidia glandulosa HHB12029</name>
    <dbReference type="NCBI Taxonomy" id="1314781"/>
    <lineage>
        <taxon>Eukaryota</taxon>
        <taxon>Fungi</taxon>
        <taxon>Dikarya</taxon>
        <taxon>Basidiomycota</taxon>
        <taxon>Agaricomycotina</taxon>
        <taxon>Agaricomycetes</taxon>
        <taxon>Auriculariales</taxon>
        <taxon>Exidiaceae</taxon>
        <taxon>Exidia</taxon>
    </lineage>
</organism>
<reference evidence="2 3" key="1">
    <citation type="journal article" date="2016" name="Mol. Biol. Evol.">
        <title>Comparative Genomics of Early-Diverging Mushroom-Forming Fungi Provides Insights into the Origins of Lignocellulose Decay Capabilities.</title>
        <authorList>
            <person name="Nagy L.G."/>
            <person name="Riley R."/>
            <person name="Tritt A."/>
            <person name="Adam C."/>
            <person name="Daum C."/>
            <person name="Floudas D."/>
            <person name="Sun H."/>
            <person name="Yadav J.S."/>
            <person name="Pangilinan J."/>
            <person name="Larsson K.H."/>
            <person name="Matsuura K."/>
            <person name="Barry K."/>
            <person name="Labutti K."/>
            <person name="Kuo R."/>
            <person name="Ohm R.A."/>
            <person name="Bhattacharya S.S."/>
            <person name="Shirouzu T."/>
            <person name="Yoshinaga Y."/>
            <person name="Martin F.M."/>
            <person name="Grigoriev I.V."/>
            <person name="Hibbett D.S."/>
        </authorList>
    </citation>
    <scope>NUCLEOTIDE SEQUENCE [LARGE SCALE GENOMIC DNA]</scope>
    <source>
        <strain evidence="2 3">HHB12029</strain>
    </source>
</reference>
<keyword evidence="3" id="KW-1185">Reference proteome</keyword>
<sequence>MSAALPKYPDPAWLTKCTMCQGFRSVLILCKGTNDKKNNTNNKDRWYEICLDNNENFAGTCRGFRWRDDIPRGRRAKVIPPGKTRAPLTPCPGHVCNGKGWVHQDCICGVCKKDCKVLLADRGFRASCRASDHVEEAVAGPEPEPATATATGPGPRSVPRTPVPARGLYLSPTYDLQFDSIRSEQKQRDAITAQEQDRQRGRQISIFCWVQQGEKAEIVRATLTGKHFHPKNNTLVADIMNIREQRCYYFDALEREWVNIDMSAPDILIQHVQQVHLRKLGVTEGRATAGSLMPSDNQPVEALIAQLGLGPGAESGSVPSTPSRKRQGL</sequence>
<evidence type="ECO:0000256" key="1">
    <source>
        <dbReference type="SAM" id="MobiDB-lite"/>
    </source>
</evidence>
<dbReference type="EMBL" id="KV426353">
    <property type="protein sequence ID" value="KZV81987.1"/>
    <property type="molecule type" value="Genomic_DNA"/>
</dbReference>
<name>A0A165C7Y3_EXIGL</name>
<feature type="compositionally biased region" description="Low complexity" evidence="1">
    <location>
        <begin position="137"/>
        <end position="155"/>
    </location>
</feature>
<dbReference type="AlphaFoldDB" id="A0A165C7Y3"/>
<protein>
    <submittedName>
        <fullName evidence="2">Uncharacterized protein</fullName>
    </submittedName>
</protein>
<dbReference type="InParanoid" id="A0A165C7Y3"/>